<sequence length="288" mass="31535">MTHTKRWSGPSDLHLHSSRSDGTQPPAEVLSSAHEYGLRTVALTDHDTTAGWDEAARAARSLGMTLLPGMEFSTRYQGGSTHLLAYLFDPEHAGILAERERIRDDRLSRAERIVSNIRRDYPLDWDDVLAQRMEDASVGRPHIADALIARGIVKSREEAFEGILHPRTGYTIPLYAPDPRDAVRLVAQAGGVSVIAHPAGRNRMLPMPIIEEMIALGLGGVEIEHRENTADGKRMLARLAHKHDLIVTGSSDYHGSGKPNLPGENTTTDANVARIIAQASGIEPVYPD</sequence>
<dbReference type="CDD" id="cd07438">
    <property type="entry name" value="PHP_HisPPase_AMP"/>
    <property type="match status" value="1"/>
</dbReference>
<dbReference type="InterPro" id="IPR016195">
    <property type="entry name" value="Pol/histidinol_Pase-like"/>
</dbReference>
<comment type="caution">
    <text evidence="3">The sequence shown here is derived from an EMBL/GenBank/DDBJ whole genome shotgun (WGS) entry which is preliminary data.</text>
</comment>
<dbReference type="PANTHER" id="PTHR42924">
    <property type="entry name" value="EXONUCLEASE"/>
    <property type="match status" value="1"/>
</dbReference>
<dbReference type="InterPro" id="IPR003141">
    <property type="entry name" value="Pol/His_phosphatase_N"/>
</dbReference>
<evidence type="ECO:0000313" key="4">
    <source>
        <dbReference type="Proteomes" id="UP000321196"/>
    </source>
</evidence>
<reference evidence="3 4" key="1">
    <citation type="submission" date="2019-08" db="EMBL/GenBank/DDBJ databases">
        <authorList>
            <person name="Dong K."/>
        </authorList>
    </citation>
    <scope>NUCLEOTIDE SEQUENCE [LARGE SCALE GENOMIC DNA]</scope>
    <source>
        <strain evidence="3 4">M4-8</strain>
    </source>
</reference>
<feature type="region of interest" description="Disordered" evidence="1">
    <location>
        <begin position="1"/>
        <end position="29"/>
    </location>
</feature>
<dbReference type="OrthoDB" id="9804333at2"/>
<dbReference type="Proteomes" id="UP000321196">
    <property type="component" value="Unassembled WGS sequence"/>
</dbReference>
<dbReference type="EMBL" id="VRSW01000001">
    <property type="protein sequence ID" value="TXK05917.1"/>
    <property type="molecule type" value="Genomic_DNA"/>
</dbReference>
<accession>A0A5C8HQX1</accession>
<gene>
    <name evidence="3" type="ORF">FVP60_02775</name>
</gene>
<dbReference type="AlphaFoldDB" id="A0A5C8HQX1"/>
<dbReference type="RefSeq" id="WP_147824729.1">
    <property type="nucleotide sequence ID" value="NZ_BAAARG010000001.1"/>
</dbReference>
<evidence type="ECO:0000259" key="2">
    <source>
        <dbReference type="SMART" id="SM00481"/>
    </source>
</evidence>
<feature type="domain" description="Polymerase/histidinol phosphatase N-terminal" evidence="2">
    <location>
        <begin position="11"/>
        <end position="76"/>
    </location>
</feature>
<dbReference type="Gene3D" id="3.20.20.140">
    <property type="entry name" value="Metal-dependent hydrolases"/>
    <property type="match status" value="1"/>
</dbReference>
<keyword evidence="4" id="KW-1185">Reference proteome</keyword>
<dbReference type="GO" id="GO:0035312">
    <property type="term" value="F:5'-3' DNA exonuclease activity"/>
    <property type="evidence" value="ECO:0007669"/>
    <property type="project" value="TreeGrafter"/>
</dbReference>
<dbReference type="GO" id="GO:0004534">
    <property type="term" value="F:5'-3' RNA exonuclease activity"/>
    <property type="evidence" value="ECO:0007669"/>
    <property type="project" value="TreeGrafter"/>
</dbReference>
<dbReference type="InterPro" id="IPR004013">
    <property type="entry name" value="PHP_dom"/>
</dbReference>
<evidence type="ECO:0000256" key="1">
    <source>
        <dbReference type="SAM" id="MobiDB-lite"/>
    </source>
</evidence>
<dbReference type="SMART" id="SM00481">
    <property type="entry name" value="POLIIIAc"/>
    <property type="match status" value="1"/>
</dbReference>
<protein>
    <submittedName>
        <fullName evidence="3">PHP domain-containing protein</fullName>
    </submittedName>
</protein>
<dbReference type="InterPro" id="IPR052018">
    <property type="entry name" value="PHP_domain"/>
</dbReference>
<name>A0A5C8HQX1_9MICO</name>
<dbReference type="SUPFAM" id="SSF89550">
    <property type="entry name" value="PHP domain-like"/>
    <property type="match status" value="1"/>
</dbReference>
<dbReference type="PANTHER" id="PTHR42924:SF3">
    <property type="entry name" value="POLYMERASE_HISTIDINOL PHOSPHATASE N-TERMINAL DOMAIN-CONTAINING PROTEIN"/>
    <property type="match status" value="1"/>
</dbReference>
<dbReference type="Gene3D" id="1.10.150.650">
    <property type="match status" value="1"/>
</dbReference>
<proteinExistence type="predicted"/>
<evidence type="ECO:0000313" key="3">
    <source>
        <dbReference type="EMBL" id="TXK05917.1"/>
    </source>
</evidence>
<dbReference type="Pfam" id="PF02811">
    <property type="entry name" value="PHP"/>
    <property type="match status" value="1"/>
</dbReference>
<organism evidence="3 4">
    <name type="scientific">Microbacterium mitrae</name>
    <dbReference type="NCBI Taxonomy" id="664640"/>
    <lineage>
        <taxon>Bacteria</taxon>
        <taxon>Bacillati</taxon>
        <taxon>Actinomycetota</taxon>
        <taxon>Actinomycetes</taxon>
        <taxon>Micrococcales</taxon>
        <taxon>Microbacteriaceae</taxon>
        <taxon>Microbacterium</taxon>
    </lineage>
</organism>